<sequence>MASTPNAADLNAALPQFMSSSTTAFNAFDDLDINQTNFSELDEEEQDIAHIILSDPSLLGLDLLIGAGPPRNRTTSNMNATPTHDTGQQAAQRHDVNAPLPIGTMPYIDTIPSTKLPGSTHASDTKPQQQHQASNTNGRVATEDRPIRNLGFPRVTPGRGTDAQSANGLNPRSTSNPLSRSNADNSGSRSAGTNGMPGVMRAGEGVRADSPPKPLVKPPTMRKACDACHQAKQKCSGERPICERCRTGGWPCHYAVRQRRRAPGSSNQSTVSSVPPNAQQAFLARTAAMSQRMVPPQRRVPPLQTTGPSIMVPGHRQVMPNITHQITTRPTLPSHTTNTQNSSQVVAPIQIQANSGTTHVQEKAAPSPATTEPRIRSIAGPIKAGMVNFGQFSANAFLAKKFPGLMPGAGTPIHSPGQLPYMSKAFPGGAPSQNGQTSPPNTYGRFSPKPGSKRVSKKRKAKNGSGIASAEAENDLNVMDGFGYLYGFQDATSTAPGPSTHPTTHPYRGPVGWISTFGSDNRVNTTPSVNGHADQSFQRDGSAPEQLISPAEYLQFIHEDGLLADLDLHSHLAILAPLPKDNRLHMISSPSRTQASDDVLQDIAAILDPQFTNYSRQSLAVKTEDVEQPVIGTHENATATSNGEETLQMLQEEYARSEAMKSGVQSHLPIASDATVETQSNADNSVIDMDTTIFGHDDHAAATNLAAFNDEIFNSPYPVGDPHDSAGSSFMMEDLTDFAAWSAQAERDLAASEASSQFGTNPTQSPINAFHNPFSSELAVDDTDLDELLQLNAQNEEEQFALDLAAMFNEPHESQKTYSHSATRPSVTEDVQMDGGFLNIEELELALQQHAEMASTPVATASVDAYMSRDSHAKIEGPDTPHSKPWKQLPTPKDASRDTLTPKGTTPSSPTKTPLTPQNASTYPSCQHEIDISETLWALSQLQPATSTLTQLMPQLTRALEILVSLPACVVCSANPAQTIPQLALLSRTCITLLRPHPLTPSPLPLMIAGGRTTFTGLSPEIEVHIIDILWANWRTNALQKVFSDLERRAEEEGEKCKVKRQEKKGAMGSSAGSQEVQDTATPEELRRDVMTLALARFRAQVR</sequence>
<keyword evidence="2" id="KW-1185">Reference proteome</keyword>
<organism evidence="1 2">
    <name type="scientific">Naganishia friedmannii</name>
    <dbReference type="NCBI Taxonomy" id="89922"/>
    <lineage>
        <taxon>Eukaryota</taxon>
        <taxon>Fungi</taxon>
        <taxon>Dikarya</taxon>
        <taxon>Basidiomycota</taxon>
        <taxon>Agaricomycotina</taxon>
        <taxon>Tremellomycetes</taxon>
        <taxon>Filobasidiales</taxon>
        <taxon>Filobasidiaceae</taxon>
        <taxon>Naganishia</taxon>
    </lineage>
</organism>
<gene>
    <name evidence="1" type="ORF">QFC21_001944</name>
</gene>
<reference evidence="1" key="1">
    <citation type="submission" date="2023-04" db="EMBL/GenBank/DDBJ databases">
        <title>Draft Genome sequencing of Naganishia species isolated from polar environments using Oxford Nanopore Technology.</title>
        <authorList>
            <person name="Leo P."/>
            <person name="Venkateswaran K."/>
        </authorList>
    </citation>
    <scope>NUCLEOTIDE SEQUENCE</scope>
    <source>
        <strain evidence="1">MNA-CCFEE 5423</strain>
    </source>
</reference>
<name>A0ACC2VZH7_9TREE</name>
<evidence type="ECO:0000313" key="2">
    <source>
        <dbReference type="Proteomes" id="UP001227268"/>
    </source>
</evidence>
<comment type="caution">
    <text evidence="1">The sequence shown here is derived from an EMBL/GenBank/DDBJ whole genome shotgun (WGS) entry which is preliminary data.</text>
</comment>
<evidence type="ECO:0000313" key="1">
    <source>
        <dbReference type="EMBL" id="KAJ9104449.1"/>
    </source>
</evidence>
<proteinExistence type="predicted"/>
<dbReference type="Proteomes" id="UP001227268">
    <property type="component" value="Unassembled WGS sequence"/>
</dbReference>
<dbReference type="EMBL" id="JASBWT010000005">
    <property type="protein sequence ID" value="KAJ9104449.1"/>
    <property type="molecule type" value="Genomic_DNA"/>
</dbReference>
<accession>A0ACC2VZH7</accession>
<protein>
    <submittedName>
        <fullName evidence="1">Uncharacterized protein</fullName>
    </submittedName>
</protein>